<feature type="region of interest" description="Disordered" evidence="1">
    <location>
        <begin position="13"/>
        <end position="34"/>
    </location>
</feature>
<feature type="compositionally biased region" description="Polar residues" evidence="1">
    <location>
        <begin position="15"/>
        <end position="32"/>
    </location>
</feature>
<sequence length="68" mass="6986">MELTHRIPCFPNAIESRSQSEGAKAAQRTSPVLSPAPIDLTSSLAATAVPADIGGCLLNGQDIVDGKP</sequence>
<evidence type="ECO:0000256" key="1">
    <source>
        <dbReference type="SAM" id="MobiDB-lite"/>
    </source>
</evidence>
<organism evidence="2 3">
    <name type="scientific">Saguinus oedipus</name>
    <name type="common">Cotton-top tamarin</name>
    <name type="synonym">Oedipomidas oedipus</name>
    <dbReference type="NCBI Taxonomy" id="9490"/>
    <lineage>
        <taxon>Eukaryota</taxon>
        <taxon>Metazoa</taxon>
        <taxon>Chordata</taxon>
        <taxon>Craniata</taxon>
        <taxon>Vertebrata</taxon>
        <taxon>Euteleostomi</taxon>
        <taxon>Mammalia</taxon>
        <taxon>Eutheria</taxon>
        <taxon>Euarchontoglires</taxon>
        <taxon>Primates</taxon>
        <taxon>Haplorrhini</taxon>
        <taxon>Platyrrhini</taxon>
        <taxon>Cebidae</taxon>
        <taxon>Callitrichinae</taxon>
        <taxon>Saguinus</taxon>
    </lineage>
</organism>
<dbReference type="Proteomes" id="UP001266305">
    <property type="component" value="Unassembled WGS sequence"/>
</dbReference>
<comment type="caution">
    <text evidence="2">The sequence shown here is derived from an EMBL/GenBank/DDBJ whole genome shotgun (WGS) entry which is preliminary data.</text>
</comment>
<accession>A0ABQ9UDD9</accession>
<keyword evidence="3" id="KW-1185">Reference proteome</keyword>
<gene>
    <name evidence="2" type="ORF">P7K49_026529</name>
</gene>
<evidence type="ECO:0000313" key="3">
    <source>
        <dbReference type="Proteomes" id="UP001266305"/>
    </source>
</evidence>
<reference evidence="2 3" key="1">
    <citation type="submission" date="2023-05" db="EMBL/GenBank/DDBJ databases">
        <title>B98-5 Cell Line De Novo Hybrid Assembly: An Optical Mapping Approach.</title>
        <authorList>
            <person name="Kananen K."/>
            <person name="Auerbach J.A."/>
            <person name="Kautto E."/>
            <person name="Blachly J.S."/>
        </authorList>
    </citation>
    <scope>NUCLEOTIDE SEQUENCE [LARGE SCALE GENOMIC DNA]</scope>
    <source>
        <strain evidence="2">B95-8</strain>
        <tissue evidence="2">Cell line</tissue>
    </source>
</reference>
<proteinExistence type="predicted"/>
<evidence type="ECO:0000313" key="2">
    <source>
        <dbReference type="EMBL" id="KAK2095113.1"/>
    </source>
</evidence>
<name>A0ABQ9UDD9_SAGOE</name>
<dbReference type="EMBL" id="JASSZA010000013">
    <property type="protein sequence ID" value="KAK2095113.1"/>
    <property type="molecule type" value="Genomic_DNA"/>
</dbReference>
<protein>
    <submittedName>
        <fullName evidence="2">Uncharacterized protein</fullName>
    </submittedName>
</protein>